<proteinExistence type="predicted"/>
<dbReference type="GO" id="GO:0003824">
    <property type="term" value="F:catalytic activity"/>
    <property type="evidence" value="ECO:0007669"/>
    <property type="project" value="InterPro"/>
</dbReference>
<dbReference type="CDD" id="cd01335">
    <property type="entry name" value="Radical_SAM"/>
    <property type="match status" value="1"/>
</dbReference>
<name>A0AAE8HPK3_9HYPH</name>
<keyword evidence="9" id="KW-1185">Reference proteome</keyword>
<dbReference type="SFLD" id="SFLDG01067">
    <property type="entry name" value="SPASM/twitch_domain_containing"/>
    <property type="match status" value="1"/>
</dbReference>
<dbReference type="InterPro" id="IPR023885">
    <property type="entry name" value="4Fe4S-binding_SPASM_dom"/>
</dbReference>
<dbReference type="EMBL" id="CP015367">
    <property type="protein sequence ID" value="APT30249.1"/>
    <property type="molecule type" value="Genomic_DNA"/>
</dbReference>
<dbReference type="Gene3D" id="3.20.20.70">
    <property type="entry name" value="Aldolase class I"/>
    <property type="match status" value="1"/>
</dbReference>
<dbReference type="PANTHER" id="PTHR11228:SF7">
    <property type="entry name" value="PQQA PEPTIDE CYCLASE"/>
    <property type="match status" value="1"/>
</dbReference>
<dbReference type="RefSeq" id="WP_236952895.1">
    <property type="nucleotide sequence ID" value="NZ_CP015367.1"/>
</dbReference>
<dbReference type="Proteomes" id="UP000185487">
    <property type="component" value="Chromosome"/>
</dbReference>
<dbReference type="GO" id="GO:0046872">
    <property type="term" value="F:metal ion binding"/>
    <property type="evidence" value="ECO:0007669"/>
    <property type="project" value="UniProtKB-KW"/>
</dbReference>
<reference evidence="7 9" key="1">
    <citation type="submission" date="2016-04" db="EMBL/GenBank/DDBJ databases">
        <title>Complete genome sequencing and analysis of CBMB27, Methylobacterium phyllosphaerae isolated from leaf tissues of rice (Oryza sativa L.).</title>
        <authorList>
            <person name="Lee Y."/>
            <person name="Hwangbo K."/>
            <person name="Chung H."/>
            <person name="Yoo J."/>
            <person name="Kim K.Y."/>
            <person name="Sa T.M."/>
            <person name="Um Y."/>
            <person name="Madhaiyan M."/>
        </authorList>
    </citation>
    <scope>NUCLEOTIDE SEQUENCE [LARGE SCALE GENOMIC DNA]</scope>
    <source>
        <strain evidence="7 9">CBMB27</strain>
    </source>
</reference>
<protein>
    <submittedName>
        <fullName evidence="8">Radical SAM additional 4Fe4S-binding SPASM domain-containing protein</fullName>
    </submittedName>
</protein>
<evidence type="ECO:0000313" key="7">
    <source>
        <dbReference type="EMBL" id="APT30249.1"/>
    </source>
</evidence>
<evidence type="ECO:0000259" key="6">
    <source>
        <dbReference type="PROSITE" id="PS51918"/>
    </source>
</evidence>
<dbReference type="GO" id="GO:0051536">
    <property type="term" value="F:iron-sulfur cluster binding"/>
    <property type="evidence" value="ECO:0007669"/>
    <property type="project" value="UniProtKB-KW"/>
</dbReference>
<dbReference type="PANTHER" id="PTHR11228">
    <property type="entry name" value="RADICAL SAM DOMAIN PROTEIN"/>
    <property type="match status" value="1"/>
</dbReference>
<dbReference type="PROSITE" id="PS51918">
    <property type="entry name" value="RADICAL_SAM"/>
    <property type="match status" value="1"/>
</dbReference>
<evidence type="ECO:0000313" key="10">
    <source>
        <dbReference type="Proteomes" id="UP000199140"/>
    </source>
</evidence>
<sequence>MAMDAGTPQPPEPNIVAPTPSFALGVGLTNECNLACSFCYRDPDRLDRLGPEQLRTVLDSLPVRSVNLGTGENGMHPQFPQLLDLLRAEPIKLTITSNGHSIAVMDDTAVQAFADVEFSIDYPNREEQDAQRGAGNWDLVMTQAARCRALGVGVTFIAVMMRTNFDRLHEIAALARGFDAPLRINVYQAVRTDAFALTYEEYWDGFARLFAETDVIAIGEPLVRAMAGLPARRGGCGIGTVRVTPRATVQPCVYWGGTGQSLDTLREAGSEIVETAPFAAVRALPEPCRGCDYEEACHGGCAGRRRLMERLDQVDPYCPIVRGEVRPLSIVMAPARELPKLESACTTIVQARPARG</sequence>
<dbReference type="InterPro" id="IPR050377">
    <property type="entry name" value="Radical_SAM_PqqE_MftC-like"/>
</dbReference>
<keyword evidence="5" id="KW-0411">Iron-sulfur</keyword>
<dbReference type="KEGG" id="mphy:MCBMB27_00958"/>
<evidence type="ECO:0000256" key="3">
    <source>
        <dbReference type="ARBA" id="ARBA00022723"/>
    </source>
</evidence>
<evidence type="ECO:0000313" key="8">
    <source>
        <dbReference type="EMBL" id="SFG52855.1"/>
    </source>
</evidence>
<keyword evidence="3" id="KW-0479">Metal-binding</keyword>
<dbReference type="SUPFAM" id="SSF102114">
    <property type="entry name" value="Radical SAM enzymes"/>
    <property type="match status" value="1"/>
</dbReference>
<dbReference type="InterPro" id="IPR007197">
    <property type="entry name" value="rSAM"/>
</dbReference>
<dbReference type="Pfam" id="PF04055">
    <property type="entry name" value="Radical_SAM"/>
    <property type="match status" value="1"/>
</dbReference>
<dbReference type="SFLD" id="SFLDS00029">
    <property type="entry name" value="Radical_SAM"/>
    <property type="match status" value="1"/>
</dbReference>
<dbReference type="AlphaFoldDB" id="A0AAE8HPK3"/>
<gene>
    <name evidence="7" type="ORF">MCBMB27_00958</name>
    <name evidence="8" type="ORF">SAMN05192567_104202</name>
</gene>
<dbReference type="InterPro" id="IPR058240">
    <property type="entry name" value="rSAM_sf"/>
</dbReference>
<accession>A0AAE8HPK3</accession>
<evidence type="ECO:0000256" key="2">
    <source>
        <dbReference type="ARBA" id="ARBA00022691"/>
    </source>
</evidence>
<dbReference type="NCBIfam" id="TIGR04085">
    <property type="entry name" value="rSAM_more_4Fe4S"/>
    <property type="match status" value="1"/>
</dbReference>
<keyword evidence="2" id="KW-0949">S-adenosyl-L-methionine</keyword>
<comment type="cofactor">
    <cofactor evidence="1">
        <name>[4Fe-4S] cluster</name>
        <dbReference type="ChEBI" id="CHEBI:49883"/>
    </cofactor>
</comment>
<keyword evidence="4" id="KW-0408">Iron</keyword>
<dbReference type="EMBL" id="FOPK01000004">
    <property type="protein sequence ID" value="SFG52855.1"/>
    <property type="molecule type" value="Genomic_DNA"/>
</dbReference>
<evidence type="ECO:0000256" key="4">
    <source>
        <dbReference type="ARBA" id="ARBA00023004"/>
    </source>
</evidence>
<evidence type="ECO:0000256" key="1">
    <source>
        <dbReference type="ARBA" id="ARBA00001966"/>
    </source>
</evidence>
<organism evidence="8 10">
    <name type="scientific">Methylobacterium phyllosphaerae</name>
    <dbReference type="NCBI Taxonomy" id="418223"/>
    <lineage>
        <taxon>Bacteria</taxon>
        <taxon>Pseudomonadati</taxon>
        <taxon>Pseudomonadota</taxon>
        <taxon>Alphaproteobacteria</taxon>
        <taxon>Hyphomicrobiales</taxon>
        <taxon>Methylobacteriaceae</taxon>
        <taxon>Methylobacterium</taxon>
    </lineage>
</organism>
<dbReference type="InterPro" id="IPR013785">
    <property type="entry name" value="Aldolase_TIM"/>
</dbReference>
<reference evidence="8 10" key="2">
    <citation type="submission" date="2016-10" db="EMBL/GenBank/DDBJ databases">
        <authorList>
            <person name="Varghese N."/>
            <person name="Submissions S."/>
        </authorList>
    </citation>
    <scope>NUCLEOTIDE SEQUENCE [LARGE SCALE GENOMIC DNA]</scope>
    <source>
        <strain evidence="8 10">CBMB27</strain>
    </source>
</reference>
<dbReference type="Proteomes" id="UP000199140">
    <property type="component" value="Unassembled WGS sequence"/>
</dbReference>
<evidence type="ECO:0000313" key="9">
    <source>
        <dbReference type="Proteomes" id="UP000185487"/>
    </source>
</evidence>
<evidence type="ECO:0000256" key="5">
    <source>
        <dbReference type="ARBA" id="ARBA00023014"/>
    </source>
</evidence>
<feature type="domain" description="Radical SAM core" evidence="6">
    <location>
        <begin position="18"/>
        <end position="230"/>
    </location>
</feature>